<dbReference type="AlphaFoldDB" id="A0AAW1CZ49"/>
<reference evidence="3 4" key="1">
    <citation type="submission" date="2022-12" db="EMBL/GenBank/DDBJ databases">
        <title>Chromosome-level genome assembly of true bugs.</title>
        <authorList>
            <person name="Ma L."/>
            <person name="Li H."/>
        </authorList>
    </citation>
    <scope>NUCLEOTIDE SEQUENCE [LARGE SCALE GENOMIC DNA]</scope>
    <source>
        <strain evidence="3">Lab_2022b</strain>
    </source>
</reference>
<evidence type="ECO:0000256" key="1">
    <source>
        <dbReference type="SAM" id="Coils"/>
    </source>
</evidence>
<comment type="caution">
    <text evidence="3">The sequence shown here is derived from an EMBL/GenBank/DDBJ whole genome shotgun (WGS) entry which is preliminary data.</text>
</comment>
<keyword evidence="4" id="KW-1185">Reference proteome</keyword>
<accession>A0AAW1CZ49</accession>
<evidence type="ECO:0000313" key="3">
    <source>
        <dbReference type="EMBL" id="KAK9503617.1"/>
    </source>
</evidence>
<gene>
    <name evidence="3" type="ORF">O3M35_010140</name>
</gene>
<name>A0AAW1CZ49_9HEMI</name>
<feature type="region of interest" description="Disordered" evidence="2">
    <location>
        <begin position="292"/>
        <end position="357"/>
    </location>
</feature>
<dbReference type="EMBL" id="JAPXFL010000007">
    <property type="protein sequence ID" value="KAK9503617.1"/>
    <property type="molecule type" value="Genomic_DNA"/>
</dbReference>
<sequence>MTVYKHQSLFADYNIKMLQNRLITNKIEIIGVYCYQQQPNTDQDSVLVPALWNIPNYVKDWAELPHPVQPPSGMIDGNIGIGVGDPQLVNNNNNDGETPEKFIDKRQDTPQVKAVNSDPLPPYFDTDAATVAAMQYELQSLVQTKYQAEAAIKMESGEIARTQHEAQEAERALEEATNNVRMISAHLKAAQEEASKAATRALTAQLQMSVHDQLLVSARQKLNSVTAHMIALQADLASAQQRFMLNNSTKDLETHARALRLRPQDFSTQNSASLYNYALSPNQQHNIPPEYWQQQQHQQDINQVQQQEQQQQQQQQQQQLQQSSQTNSNNWQMFNNAPAGDLQKLQSPPLFLSSKKM</sequence>
<protein>
    <submittedName>
        <fullName evidence="3">Uncharacterized protein</fullName>
    </submittedName>
</protein>
<dbReference type="Proteomes" id="UP001461498">
    <property type="component" value="Unassembled WGS sequence"/>
</dbReference>
<organism evidence="3 4">
    <name type="scientific">Rhynocoris fuscipes</name>
    <dbReference type="NCBI Taxonomy" id="488301"/>
    <lineage>
        <taxon>Eukaryota</taxon>
        <taxon>Metazoa</taxon>
        <taxon>Ecdysozoa</taxon>
        <taxon>Arthropoda</taxon>
        <taxon>Hexapoda</taxon>
        <taxon>Insecta</taxon>
        <taxon>Pterygota</taxon>
        <taxon>Neoptera</taxon>
        <taxon>Paraneoptera</taxon>
        <taxon>Hemiptera</taxon>
        <taxon>Heteroptera</taxon>
        <taxon>Panheteroptera</taxon>
        <taxon>Cimicomorpha</taxon>
        <taxon>Reduviidae</taxon>
        <taxon>Harpactorinae</taxon>
        <taxon>Harpactorini</taxon>
        <taxon>Rhynocoris</taxon>
    </lineage>
</organism>
<keyword evidence="1" id="KW-0175">Coiled coil</keyword>
<evidence type="ECO:0000256" key="2">
    <source>
        <dbReference type="SAM" id="MobiDB-lite"/>
    </source>
</evidence>
<proteinExistence type="predicted"/>
<feature type="compositionally biased region" description="Low complexity" evidence="2">
    <location>
        <begin position="293"/>
        <end position="332"/>
    </location>
</feature>
<feature type="coiled-coil region" evidence="1">
    <location>
        <begin position="152"/>
        <end position="193"/>
    </location>
</feature>
<evidence type="ECO:0000313" key="4">
    <source>
        <dbReference type="Proteomes" id="UP001461498"/>
    </source>
</evidence>